<evidence type="ECO:0000313" key="2">
    <source>
        <dbReference type="Proteomes" id="UP000826195"/>
    </source>
</evidence>
<comment type="caution">
    <text evidence="1">The sequence shown here is derived from an EMBL/GenBank/DDBJ whole genome shotgun (WGS) entry which is preliminary data.</text>
</comment>
<keyword evidence="2" id="KW-1185">Reference proteome</keyword>
<proteinExistence type="predicted"/>
<dbReference type="AlphaFoldDB" id="A0AAV7IQ26"/>
<dbReference type="Proteomes" id="UP000826195">
    <property type="component" value="Unassembled WGS sequence"/>
</dbReference>
<organism evidence="1 2">
    <name type="scientific">Cotesia glomerata</name>
    <name type="common">Lepidopteran parasitic wasp</name>
    <name type="synonym">Apanteles glomeratus</name>
    <dbReference type="NCBI Taxonomy" id="32391"/>
    <lineage>
        <taxon>Eukaryota</taxon>
        <taxon>Metazoa</taxon>
        <taxon>Ecdysozoa</taxon>
        <taxon>Arthropoda</taxon>
        <taxon>Hexapoda</taxon>
        <taxon>Insecta</taxon>
        <taxon>Pterygota</taxon>
        <taxon>Neoptera</taxon>
        <taxon>Endopterygota</taxon>
        <taxon>Hymenoptera</taxon>
        <taxon>Apocrita</taxon>
        <taxon>Ichneumonoidea</taxon>
        <taxon>Braconidae</taxon>
        <taxon>Microgastrinae</taxon>
        <taxon>Cotesia</taxon>
    </lineage>
</organism>
<evidence type="ECO:0000313" key="1">
    <source>
        <dbReference type="EMBL" id="KAH0556654.1"/>
    </source>
</evidence>
<dbReference type="EMBL" id="JAHXZJ010000749">
    <property type="protein sequence ID" value="KAH0556654.1"/>
    <property type="molecule type" value="Genomic_DNA"/>
</dbReference>
<name>A0AAV7IQ26_COTGL</name>
<accession>A0AAV7IQ26</accession>
<reference evidence="1 2" key="1">
    <citation type="journal article" date="2021" name="J. Hered.">
        <title>A chromosome-level genome assembly of the parasitoid wasp, Cotesia glomerata (Hymenoptera: Braconidae).</title>
        <authorList>
            <person name="Pinto B.J."/>
            <person name="Weis J.J."/>
            <person name="Gamble T."/>
            <person name="Ode P.J."/>
            <person name="Paul R."/>
            <person name="Zaspel J.M."/>
        </authorList>
    </citation>
    <scope>NUCLEOTIDE SEQUENCE [LARGE SCALE GENOMIC DNA]</scope>
    <source>
        <strain evidence="1">CgM1</strain>
    </source>
</reference>
<sequence>MDLNRHRRTVQRNEDYRIYHLQASLASGRFNLPEFLHAAVNRQIHETMLMIIDRDQHTSKGPRDIAFHLIAAPSVRGTSKTAAP</sequence>
<protein>
    <submittedName>
        <fullName evidence="1">Uncharacterized protein</fullName>
    </submittedName>
</protein>
<gene>
    <name evidence="1" type="ORF">KQX54_001434</name>
</gene>